<protein>
    <submittedName>
        <fullName evidence="1">Uncharacterized protein</fullName>
    </submittedName>
</protein>
<evidence type="ECO:0000313" key="2">
    <source>
        <dbReference type="Proteomes" id="UP000886520"/>
    </source>
</evidence>
<accession>A0A9D4V7S3</accession>
<dbReference type="OrthoDB" id="1931055at2759"/>
<keyword evidence="2" id="KW-1185">Reference proteome</keyword>
<comment type="caution">
    <text evidence="1">The sequence shown here is derived from an EMBL/GenBank/DDBJ whole genome shotgun (WGS) entry which is preliminary data.</text>
</comment>
<evidence type="ECO:0000313" key="1">
    <source>
        <dbReference type="EMBL" id="KAI5080718.1"/>
    </source>
</evidence>
<dbReference type="AlphaFoldDB" id="A0A9D4V7S3"/>
<sequence>MLSCRTTGQEVASLLTAGSLHDLDVAEMAPKVLQVIQATEALKSDDILQAHDEDILVEGENFETTKPEKGTLENIKHGACTTTTTTTTTKDVSSGAEQGQELWMGASESYHVDSHLEECDRWMRGGLFVESEGETQQNMTCKTDLNSMISTVIKNGGKLSNQAGECKLDGLSKSCVYDHLKSKVQGTECGGIGIEDLVACLESQELFGQVMPNTNEKKHDKTENSLKSSLYETKVGLAEHKSLPECSFFPLHPNSSQLGSLQQPFSAMSLPPTESASFLASTEDQQKQHVASSMDMCSTAPFMLHAIQIGSIQMPIGDDDLWMPRFSPLHCIQASSLQFGQLCLPSTDQPLLMAGSNLAVVGQTPEHQKVEAEACTCVQQATDLTKNCNKVFWSPSLSSDIEQVIRPADSMETAVIQFGDLSSLVLQKQLSTGKFPLCLSHANKNSPEHQVNAELSPLSNTESNSLKGLDLPVDFAENSVVNCQQPCQNALVAGRVDKYGLAPDFGFKEQNQALLMTHQIDNAQLRLFSAFPDRKKRGNAGTCAGVSDRKYWRACTMKMKYVKVSHFMPERVLPGLEAHNNSIHRSAGKFVYKKKELPEGEKACQANQELVGNLPSDAITILQDHCSEELRACQRKSEISMYNIDAKASMLHLSKQPQFVTSEDSAMPNGVVCVFTQQGIDAPYTVDDFIEVKSRRQMLRKQRKEEDETKSGPKPCKVVCFVWYVLSKVYSVLTGSILTYVLLTKTDCGTSAAVF</sequence>
<dbReference type="EMBL" id="JABFUD020000004">
    <property type="protein sequence ID" value="KAI5080718.1"/>
    <property type="molecule type" value="Genomic_DNA"/>
</dbReference>
<reference evidence="1" key="1">
    <citation type="submission" date="2021-01" db="EMBL/GenBank/DDBJ databases">
        <title>Adiantum capillus-veneris genome.</title>
        <authorList>
            <person name="Fang Y."/>
            <person name="Liao Q."/>
        </authorList>
    </citation>
    <scope>NUCLEOTIDE SEQUENCE</scope>
    <source>
        <strain evidence="1">H3</strain>
        <tissue evidence="1">Leaf</tissue>
    </source>
</reference>
<gene>
    <name evidence="1" type="ORF">GOP47_0003901</name>
</gene>
<organism evidence="1 2">
    <name type="scientific">Adiantum capillus-veneris</name>
    <name type="common">Maidenhair fern</name>
    <dbReference type="NCBI Taxonomy" id="13818"/>
    <lineage>
        <taxon>Eukaryota</taxon>
        <taxon>Viridiplantae</taxon>
        <taxon>Streptophyta</taxon>
        <taxon>Embryophyta</taxon>
        <taxon>Tracheophyta</taxon>
        <taxon>Polypodiopsida</taxon>
        <taxon>Polypodiidae</taxon>
        <taxon>Polypodiales</taxon>
        <taxon>Pteridineae</taxon>
        <taxon>Pteridaceae</taxon>
        <taxon>Vittarioideae</taxon>
        <taxon>Adiantum</taxon>
    </lineage>
</organism>
<proteinExistence type="predicted"/>
<name>A0A9D4V7S3_ADICA</name>
<dbReference type="Proteomes" id="UP000886520">
    <property type="component" value="Chromosome 4"/>
</dbReference>